<proteinExistence type="predicted"/>
<dbReference type="InterPro" id="IPR009003">
    <property type="entry name" value="Peptidase_S1_PA"/>
</dbReference>
<dbReference type="PANTHER" id="PTHR15462:SF8">
    <property type="entry name" value="SERINE PROTEASE"/>
    <property type="match status" value="1"/>
</dbReference>
<dbReference type="Pfam" id="PF13365">
    <property type="entry name" value="Trypsin_2"/>
    <property type="match status" value="1"/>
</dbReference>
<dbReference type="PROSITE" id="PS00134">
    <property type="entry name" value="TRYPSIN_HIS"/>
    <property type="match status" value="1"/>
</dbReference>
<dbReference type="EMBL" id="BMXF01000001">
    <property type="protein sequence ID" value="GHB65585.1"/>
    <property type="molecule type" value="Genomic_DNA"/>
</dbReference>
<gene>
    <name evidence="2" type="ORF">GCM10007390_19630</name>
</gene>
<reference evidence="2 3" key="1">
    <citation type="journal article" date="2014" name="Int. J. Syst. Evol. Microbiol.">
        <title>Complete genome sequence of Corynebacterium casei LMG S-19264T (=DSM 44701T), isolated from a smear-ripened cheese.</title>
        <authorList>
            <consortium name="US DOE Joint Genome Institute (JGI-PGF)"/>
            <person name="Walter F."/>
            <person name="Albersmeier A."/>
            <person name="Kalinowski J."/>
            <person name="Ruckert C."/>
        </authorList>
    </citation>
    <scope>NUCLEOTIDE SEQUENCE [LARGE SCALE GENOMIC DNA]</scope>
    <source>
        <strain evidence="2 3">KCTC 12866</strain>
    </source>
</reference>
<dbReference type="Proteomes" id="UP000598271">
    <property type="component" value="Unassembled WGS sequence"/>
</dbReference>
<dbReference type="InterPro" id="IPR018114">
    <property type="entry name" value="TRYPSIN_HIS"/>
</dbReference>
<evidence type="ECO:0000313" key="3">
    <source>
        <dbReference type="Proteomes" id="UP000598271"/>
    </source>
</evidence>
<dbReference type="InterPro" id="IPR043504">
    <property type="entry name" value="Peptidase_S1_PA_chymotrypsin"/>
</dbReference>
<dbReference type="InterPro" id="IPR050966">
    <property type="entry name" value="Glutamyl_endopeptidase"/>
</dbReference>
<dbReference type="SUPFAM" id="SSF50494">
    <property type="entry name" value="Trypsin-like serine proteases"/>
    <property type="match status" value="1"/>
</dbReference>
<dbReference type="PANTHER" id="PTHR15462">
    <property type="entry name" value="SERINE PROTEASE"/>
    <property type="match status" value="1"/>
</dbReference>
<protein>
    <recommendedName>
        <fullName evidence="4">Serine protease</fullName>
    </recommendedName>
</protein>
<organism evidence="2 3">
    <name type="scientific">Persicitalea jodogahamensis</name>
    <dbReference type="NCBI Taxonomy" id="402147"/>
    <lineage>
        <taxon>Bacteria</taxon>
        <taxon>Pseudomonadati</taxon>
        <taxon>Bacteroidota</taxon>
        <taxon>Cytophagia</taxon>
        <taxon>Cytophagales</taxon>
        <taxon>Spirosomataceae</taxon>
        <taxon>Persicitalea</taxon>
    </lineage>
</organism>
<comment type="caution">
    <text evidence="2">The sequence shown here is derived from an EMBL/GenBank/DDBJ whole genome shotgun (WGS) entry which is preliminary data.</text>
</comment>
<evidence type="ECO:0008006" key="4">
    <source>
        <dbReference type="Google" id="ProtNLM"/>
    </source>
</evidence>
<evidence type="ECO:0000313" key="2">
    <source>
        <dbReference type="EMBL" id="GHB65585.1"/>
    </source>
</evidence>
<accession>A0A8J3G8K7</accession>
<dbReference type="GO" id="GO:0004252">
    <property type="term" value="F:serine-type endopeptidase activity"/>
    <property type="evidence" value="ECO:0007669"/>
    <property type="project" value="InterPro"/>
</dbReference>
<dbReference type="Gene3D" id="2.40.10.10">
    <property type="entry name" value="Trypsin-like serine proteases"/>
    <property type="match status" value="2"/>
</dbReference>
<dbReference type="AlphaFoldDB" id="A0A8J3G8K7"/>
<dbReference type="GO" id="GO:0006508">
    <property type="term" value="P:proteolysis"/>
    <property type="evidence" value="ECO:0007669"/>
    <property type="project" value="InterPro"/>
</dbReference>
<name>A0A8J3G8K7_9BACT</name>
<sequence length="342" mass="37873">MYKEIRIREKHSLLSEWFRTGAYLSDSVYTVSDSGIVFRLAREKAYQTSYLQNVKTDTLLNVLKSLIKIRKKSQIIYDQDNRREISEETNPERASQSQRVALIVEAINITSFSQSQSKIATKPFKAVGPYPICNTEAYLGQPTGGIGSGVSLSSTLFLTAAHCLKKLNDRQVLDRIRIVFGYWGFRTGDVIVNNSQIYRIKSIVKRIDRDSGDYAVLRLEREVPLTGPDLAYASNISPNDSVYAIGHPLGLPMKITDKAILFQAASSRLVKSNLDAFAGNSGSPVFNQRNELVGILIRGGIDMLVRPGSVCAESKVCTMITSDGPCSGEDILSHSVFKPQIP</sequence>
<keyword evidence="3" id="KW-1185">Reference proteome</keyword>
<keyword evidence="1" id="KW-0732">Signal</keyword>
<evidence type="ECO:0000256" key="1">
    <source>
        <dbReference type="ARBA" id="ARBA00022729"/>
    </source>
</evidence>